<evidence type="ECO:0000313" key="2">
    <source>
        <dbReference type="Proteomes" id="UP000027383"/>
    </source>
</evidence>
<reference evidence="1 2" key="1">
    <citation type="journal article" date="2014" name="Vet. Microbiol.">
        <title>A cocktail of in vitro efficient phages is not a guarantee for in vivo therapeutic results against avian colibacillosis.</title>
        <authorList>
            <person name="Tsonos J."/>
            <person name="Oosterik L.H."/>
            <person name="Tuntufye H.N."/>
            <person name="Klumpp J."/>
            <person name="Butaye P."/>
            <person name="De Greve H."/>
            <person name="Hernalsteens J.P."/>
            <person name="Lavigne R."/>
            <person name="Goddeeris B.M."/>
        </authorList>
    </citation>
    <scope>NUCLEOTIDE SEQUENCE [LARGE SCALE GENOMIC DNA]</scope>
</reference>
<dbReference type="RefSeq" id="YP_009055512.1">
    <property type="nucleotide sequence ID" value="NC_024786.1"/>
</dbReference>
<dbReference type="GeneID" id="20283781"/>
<dbReference type="EMBL" id="KF192075">
    <property type="protein sequence ID" value="AGV99286.1"/>
    <property type="molecule type" value="Genomic_DNA"/>
</dbReference>
<dbReference type="KEGG" id="vg:20283781"/>
<organism evidence="1 2">
    <name type="scientific">Escherichia phage vB_EcoP_PhAPEC5</name>
    <dbReference type="NCBI Taxonomy" id="1395983"/>
    <lineage>
        <taxon>Viruses</taxon>
        <taxon>Duplodnaviria</taxon>
        <taxon>Heunggongvirae</taxon>
        <taxon>Uroviricota</taxon>
        <taxon>Caudoviricetes</taxon>
        <taxon>Schitoviridae</taxon>
        <taxon>Enquatrovirinae</taxon>
        <taxon>Gamaleyavirus</taxon>
        <taxon>Gamaleyavirus APEC5</taxon>
    </lineage>
</organism>
<protein>
    <submittedName>
        <fullName evidence="1">Uncharacterized protein</fullName>
    </submittedName>
</protein>
<evidence type="ECO:0000313" key="1">
    <source>
        <dbReference type="EMBL" id="AGV99286.1"/>
    </source>
</evidence>
<sequence length="79" mass="8904">MAKYKVIRFADNKRGIGAEVEKKTIFGTSTWVKVATPGYDEAFDKWVNKATGKSGYADICMAELNDFYTANHITKEYAK</sequence>
<proteinExistence type="predicted"/>
<gene>
    <name evidence="1" type="ORF">PhAPEC5_6</name>
</gene>
<accession>A0A067Y131</accession>
<dbReference type="Proteomes" id="UP000027383">
    <property type="component" value="Segment"/>
</dbReference>
<keyword evidence="2" id="KW-1185">Reference proteome</keyword>
<name>A0A067Y131_9CAUD</name>
<dbReference type="OrthoDB" id="22776at10239"/>